<dbReference type="Proteomes" id="UP000016933">
    <property type="component" value="Unassembled WGS sequence"/>
</dbReference>
<dbReference type="HOGENOM" id="CLU_2849664_0_0_1"/>
<gene>
    <name evidence="1" type="ORF">DOTSEDRAFT_74134</name>
</gene>
<accession>N1PGJ8</accession>
<reference evidence="2" key="1">
    <citation type="journal article" date="2012" name="PLoS Genet.">
        <title>The genomes of the fungal plant pathogens Cladosporium fulvum and Dothistroma septosporum reveal adaptation to different hosts and lifestyles but also signatures of common ancestry.</title>
        <authorList>
            <person name="de Wit P.J.G.M."/>
            <person name="van der Burgt A."/>
            <person name="Oekmen B."/>
            <person name="Stergiopoulos I."/>
            <person name="Abd-Elsalam K.A."/>
            <person name="Aerts A.L."/>
            <person name="Bahkali A.H."/>
            <person name="Beenen H.G."/>
            <person name="Chettri P."/>
            <person name="Cox M.P."/>
            <person name="Datema E."/>
            <person name="de Vries R.P."/>
            <person name="Dhillon B."/>
            <person name="Ganley A.R."/>
            <person name="Griffiths S.A."/>
            <person name="Guo Y."/>
            <person name="Hamelin R.C."/>
            <person name="Henrissat B."/>
            <person name="Kabir M.S."/>
            <person name="Jashni M.K."/>
            <person name="Kema G."/>
            <person name="Klaubauf S."/>
            <person name="Lapidus A."/>
            <person name="Levasseur A."/>
            <person name="Lindquist E."/>
            <person name="Mehrabi R."/>
            <person name="Ohm R.A."/>
            <person name="Owen T.J."/>
            <person name="Salamov A."/>
            <person name="Schwelm A."/>
            <person name="Schijlen E."/>
            <person name="Sun H."/>
            <person name="van den Burg H.A."/>
            <person name="van Ham R.C.H.J."/>
            <person name="Zhang S."/>
            <person name="Goodwin S.B."/>
            <person name="Grigoriev I.V."/>
            <person name="Collemare J."/>
            <person name="Bradshaw R.E."/>
        </authorList>
    </citation>
    <scope>NUCLEOTIDE SEQUENCE [LARGE SCALE GENOMIC DNA]</scope>
    <source>
        <strain evidence="2">NZE10 / CBS 128990</strain>
    </source>
</reference>
<evidence type="ECO:0000313" key="1">
    <source>
        <dbReference type="EMBL" id="EME40456.1"/>
    </source>
</evidence>
<proteinExistence type="predicted"/>
<protein>
    <submittedName>
        <fullName evidence="1">Uncharacterized protein</fullName>
    </submittedName>
</protein>
<dbReference type="AlphaFoldDB" id="N1PGJ8"/>
<reference evidence="1 2" key="2">
    <citation type="journal article" date="2012" name="PLoS Pathog.">
        <title>Diverse lifestyles and strategies of plant pathogenesis encoded in the genomes of eighteen Dothideomycetes fungi.</title>
        <authorList>
            <person name="Ohm R.A."/>
            <person name="Feau N."/>
            <person name="Henrissat B."/>
            <person name="Schoch C.L."/>
            <person name="Horwitz B.A."/>
            <person name="Barry K.W."/>
            <person name="Condon B.J."/>
            <person name="Copeland A.C."/>
            <person name="Dhillon B."/>
            <person name="Glaser F."/>
            <person name="Hesse C.N."/>
            <person name="Kosti I."/>
            <person name="LaButti K."/>
            <person name="Lindquist E.A."/>
            <person name="Lucas S."/>
            <person name="Salamov A.A."/>
            <person name="Bradshaw R.E."/>
            <person name="Ciuffetti L."/>
            <person name="Hamelin R.C."/>
            <person name="Kema G.H.J."/>
            <person name="Lawrence C."/>
            <person name="Scott J.A."/>
            <person name="Spatafora J.W."/>
            <person name="Turgeon B.G."/>
            <person name="de Wit P.J.G.M."/>
            <person name="Zhong S."/>
            <person name="Goodwin S.B."/>
            <person name="Grigoriev I.V."/>
        </authorList>
    </citation>
    <scope>NUCLEOTIDE SEQUENCE [LARGE SCALE GENOMIC DNA]</scope>
    <source>
        <strain evidence="2">NZE10 / CBS 128990</strain>
    </source>
</reference>
<keyword evidence="2" id="KW-1185">Reference proteome</keyword>
<name>N1PGJ8_DOTSN</name>
<organism evidence="1 2">
    <name type="scientific">Dothistroma septosporum (strain NZE10 / CBS 128990)</name>
    <name type="common">Red band needle blight fungus</name>
    <name type="synonym">Mycosphaerella pini</name>
    <dbReference type="NCBI Taxonomy" id="675120"/>
    <lineage>
        <taxon>Eukaryota</taxon>
        <taxon>Fungi</taxon>
        <taxon>Dikarya</taxon>
        <taxon>Ascomycota</taxon>
        <taxon>Pezizomycotina</taxon>
        <taxon>Dothideomycetes</taxon>
        <taxon>Dothideomycetidae</taxon>
        <taxon>Mycosphaerellales</taxon>
        <taxon>Mycosphaerellaceae</taxon>
        <taxon>Dothistroma</taxon>
    </lineage>
</organism>
<sequence>MSRLDEGCLQRTAAFHTGQDCVAYCPAESRVFIECRIEVQDRSSTNPAKQDGFTVLTTSVHHKVE</sequence>
<dbReference type="EMBL" id="KB446543">
    <property type="protein sequence ID" value="EME40456.1"/>
    <property type="molecule type" value="Genomic_DNA"/>
</dbReference>
<evidence type="ECO:0000313" key="2">
    <source>
        <dbReference type="Proteomes" id="UP000016933"/>
    </source>
</evidence>